<evidence type="ECO:0000259" key="2">
    <source>
        <dbReference type="Pfam" id="PF14317"/>
    </source>
</evidence>
<dbReference type="EMBL" id="CP031222">
    <property type="protein sequence ID" value="AXI04593.1"/>
    <property type="molecule type" value="Genomic_DNA"/>
</dbReference>
<evidence type="ECO:0000313" key="4">
    <source>
        <dbReference type="Proteomes" id="UP000253940"/>
    </source>
</evidence>
<proteinExistence type="predicted"/>
<dbReference type="Proteomes" id="UP000253940">
    <property type="component" value="Chromosome"/>
</dbReference>
<dbReference type="AlphaFoldDB" id="A0A345PBD4"/>
<dbReference type="OrthoDB" id="6703961at2"/>
<dbReference type="Pfam" id="PF14317">
    <property type="entry name" value="YcxB"/>
    <property type="match status" value="1"/>
</dbReference>
<keyword evidence="4" id="KW-1185">Reference proteome</keyword>
<dbReference type="KEGG" id="mbah:HYN46_06590"/>
<feature type="transmembrane region" description="Helical" evidence="1">
    <location>
        <begin position="65"/>
        <end position="89"/>
    </location>
</feature>
<keyword evidence="1" id="KW-0472">Membrane</keyword>
<feature type="domain" description="YcxB-like C-terminal" evidence="2">
    <location>
        <begin position="124"/>
        <end position="176"/>
    </location>
</feature>
<feature type="transmembrane region" description="Helical" evidence="1">
    <location>
        <begin position="41"/>
        <end position="59"/>
    </location>
</feature>
<sequence>MVMSSPYAYTLQPIPYEITAAEQREAQFAAWKKNNRISTKVWAILAAICVAAIAGIGFLRGYSTVFFWILLVGVALYLILRVYGMAWYVKREIAKYSVQDIKGIKIGVQPQGLIMIQKMGLQEGRGIIEWKQVTEWQETDKFIFITASQKGQTSAQILPKRLAAQKFPFDTVRKHLIEVVGQAK</sequence>
<reference evidence="3 4" key="1">
    <citation type="submission" date="2018-07" db="EMBL/GenBank/DDBJ databases">
        <title>Genome sequencing of Moraxellaceae gen. HYN0046.</title>
        <authorList>
            <person name="Kim M."/>
            <person name="Yi H."/>
        </authorList>
    </citation>
    <scope>NUCLEOTIDE SEQUENCE [LARGE SCALE GENOMIC DNA]</scope>
    <source>
        <strain evidence="3 4">HYN0046</strain>
    </source>
</reference>
<keyword evidence="1" id="KW-0812">Transmembrane</keyword>
<evidence type="ECO:0000256" key="1">
    <source>
        <dbReference type="SAM" id="Phobius"/>
    </source>
</evidence>
<protein>
    <submittedName>
        <fullName evidence="3">YcxB family protein</fullName>
    </submittedName>
</protein>
<keyword evidence="1" id="KW-1133">Transmembrane helix</keyword>
<evidence type="ECO:0000313" key="3">
    <source>
        <dbReference type="EMBL" id="AXI04593.1"/>
    </source>
</evidence>
<name>A0A345PBD4_9GAMM</name>
<dbReference type="InterPro" id="IPR025588">
    <property type="entry name" value="YcxB-like_C"/>
</dbReference>
<organism evidence="3 4">
    <name type="scientific">Aquirhabdus parva</name>
    <dbReference type="NCBI Taxonomy" id="2283318"/>
    <lineage>
        <taxon>Bacteria</taxon>
        <taxon>Pseudomonadati</taxon>
        <taxon>Pseudomonadota</taxon>
        <taxon>Gammaproteobacteria</taxon>
        <taxon>Moraxellales</taxon>
        <taxon>Moraxellaceae</taxon>
        <taxon>Aquirhabdus</taxon>
    </lineage>
</organism>
<accession>A0A345PBD4</accession>
<gene>
    <name evidence="3" type="ORF">HYN46_06590</name>
</gene>